<evidence type="ECO:0000256" key="1">
    <source>
        <dbReference type="SAM" id="MobiDB-lite"/>
    </source>
</evidence>
<dbReference type="EMBL" id="LR798237">
    <property type="protein sequence ID" value="CAB5212356.1"/>
    <property type="molecule type" value="Genomic_DNA"/>
</dbReference>
<proteinExistence type="predicted"/>
<protein>
    <submittedName>
        <fullName evidence="2">Uncharacterized protein</fullName>
    </submittedName>
</protein>
<evidence type="ECO:0000313" key="2">
    <source>
        <dbReference type="EMBL" id="CAB5212356.1"/>
    </source>
</evidence>
<reference evidence="2" key="1">
    <citation type="submission" date="2020-05" db="EMBL/GenBank/DDBJ databases">
        <authorList>
            <person name="Chiriac C."/>
            <person name="Salcher M."/>
            <person name="Ghai R."/>
            <person name="Kavagutti S V."/>
        </authorList>
    </citation>
    <scope>NUCLEOTIDE SEQUENCE</scope>
</reference>
<gene>
    <name evidence="2" type="ORF">UFOVP187_5</name>
</gene>
<name>A0A6J7WIF1_9CAUD</name>
<feature type="region of interest" description="Disordered" evidence="1">
    <location>
        <begin position="145"/>
        <end position="188"/>
    </location>
</feature>
<feature type="compositionally biased region" description="Acidic residues" evidence="1">
    <location>
        <begin position="156"/>
        <end position="174"/>
    </location>
</feature>
<organism evidence="2">
    <name type="scientific">uncultured Caudovirales phage</name>
    <dbReference type="NCBI Taxonomy" id="2100421"/>
    <lineage>
        <taxon>Viruses</taxon>
        <taxon>Duplodnaviria</taxon>
        <taxon>Heunggongvirae</taxon>
        <taxon>Uroviricota</taxon>
        <taxon>Caudoviricetes</taxon>
        <taxon>Peduoviridae</taxon>
        <taxon>Maltschvirus</taxon>
        <taxon>Maltschvirus maltsch</taxon>
    </lineage>
</organism>
<accession>A0A6J7WIF1</accession>
<sequence length="270" mass="29607">MSNSKSAISEIKKLMVQFGFLSVEPTLLDFKLEDDTILQAEAIEVGKEIFKINELFEKVTLEDGTYTLNDFSIEVSEGKISNVKEMFVSGKLKDGTDVSATGKGFEVGGKLFVIKDGTSLPAPDGDHELEDGSKVTVKDGEIVSVVTPAEEKGPGEETETPAEEGAESPAEEGAEPASPVDKETTKADAKLNPQHYDEMYNMLKEFVTKCGAKMAEMEGQYSSLQNEFEAFKKEPAGSKIKYSKSDAFSKVDDEVDARLFNILEMRKNKK</sequence>